<evidence type="ECO:0000313" key="3">
    <source>
        <dbReference type="Proteomes" id="UP001589647"/>
    </source>
</evidence>
<name>A0ABV5IGP0_9ACTN</name>
<proteinExistence type="predicted"/>
<dbReference type="Pfam" id="PF12770">
    <property type="entry name" value="CHAT"/>
    <property type="match status" value="1"/>
</dbReference>
<dbReference type="RefSeq" id="WP_189649232.1">
    <property type="nucleotide sequence ID" value="NZ_BMRC01000009.1"/>
</dbReference>
<feature type="domain" description="CHAT" evidence="1">
    <location>
        <begin position="749"/>
        <end position="994"/>
    </location>
</feature>
<organism evidence="2 3">
    <name type="scientific">Nonomuraea spiralis</name>
    <dbReference type="NCBI Taxonomy" id="46182"/>
    <lineage>
        <taxon>Bacteria</taxon>
        <taxon>Bacillati</taxon>
        <taxon>Actinomycetota</taxon>
        <taxon>Actinomycetes</taxon>
        <taxon>Streptosporangiales</taxon>
        <taxon>Streptosporangiaceae</taxon>
        <taxon>Nonomuraea</taxon>
    </lineage>
</organism>
<dbReference type="Proteomes" id="UP001589647">
    <property type="component" value="Unassembled WGS sequence"/>
</dbReference>
<sequence>MDDLALVLFDYMLDLRNRGIYSEEEAVRRVRDLPPLGAGDAERAADRVKEPPLLLPEPAMILLQDMNVGVPLLFSTLEHRRNHFLLLHESLRPRDGGSLGPHRAVRDCLTATIDLLTDRHEPAVMDRGARLADAFAAATGSALAFNLAGRVHFEPYSPAAGSQSYEHDVAMRAFRRAWNSGMPRPASGTPDTFPGYDDSLERAEDCFRRAAALDDGVERGRALAYLALIDLTRAMTGRPPDLRQVERRLEEADRLLPTRADPTVWARLWLFAGDLRDPSVLLRAPRVHVRNAGQMIAEHGLHATAWLYLTAMELACGAADRDRLAVCSQHLRPFLPRTGMEQARLHAASLLLHALPGDPTGCGQHLTGMPPETFLDYGQPAAAVHALLHARYDGPTLDRVGAAARRGNGALSRAFSLARTISFDPVADPGDQEADPVATADAALGYLVENCPDTATVCLDGLPRQIRQLPARSGADVAHLLLRMVGLVGGAGVHLGDQGHRLIQQSLFEIVSLAAVRGFPDTDAIWLAAHQLAKGFVLAAALDGDRRPVDAMTQNVSQALRVHGTTGAELSAGAWQVNGGASAQLAAPVTVREGQPGADEAQTSANWRRVYHRTLARDLARAGMAADRPIRGLRQVQDVLGDSACLLSLLTGDMQGDYGNTVTAELITGRATEVVVTYSPGRPGLWGTMLLGGERGVIDLSVLFGGMPTLLDAVQEDALTRHLSREAEERLREEAGRLGPMLDWLSGLDDTVTTLYLWPHEAAHVLPFWLLPFGDGIVADRFTVSVLPCLAPLFRADAAAQEEGVLAVASAAGGTRYGLPYEESVERSAAGIAALFGGRALTGERATPAELLTRAGRTPYIHLAAHGMQDPDAPLFHCLFLAGEDGRLFADQILRCDLSAVRLVTIEACESLLMRYDYLDNLFGLPSMLLRAGAGAVAGACWSVRPEVSALFFATLYQHLYRSGEVGAAFAHAQALTRRAYPQYADWGAFCLVGHAG</sequence>
<dbReference type="EMBL" id="JBHMEI010000015">
    <property type="protein sequence ID" value="MFB9203706.1"/>
    <property type="molecule type" value="Genomic_DNA"/>
</dbReference>
<protein>
    <submittedName>
        <fullName evidence="2">CHAT domain-containing protein</fullName>
    </submittedName>
</protein>
<accession>A0ABV5IGP0</accession>
<reference evidence="2 3" key="1">
    <citation type="submission" date="2024-09" db="EMBL/GenBank/DDBJ databases">
        <authorList>
            <person name="Sun Q."/>
            <person name="Mori K."/>
        </authorList>
    </citation>
    <scope>NUCLEOTIDE SEQUENCE [LARGE SCALE GENOMIC DNA]</scope>
    <source>
        <strain evidence="2 3">CCM 3426</strain>
    </source>
</reference>
<evidence type="ECO:0000313" key="2">
    <source>
        <dbReference type="EMBL" id="MFB9203706.1"/>
    </source>
</evidence>
<keyword evidence="3" id="KW-1185">Reference proteome</keyword>
<evidence type="ECO:0000259" key="1">
    <source>
        <dbReference type="Pfam" id="PF12770"/>
    </source>
</evidence>
<dbReference type="InterPro" id="IPR024983">
    <property type="entry name" value="CHAT_dom"/>
</dbReference>
<comment type="caution">
    <text evidence="2">The sequence shown here is derived from an EMBL/GenBank/DDBJ whole genome shotgun (WGS) entry which is preliminary data.</text>
</comment>
<gene>
    <name evidence="2" type="ORF">ACFFV7_21125</name>
</gene>